<sequence>MLIPLFAYWVIGVTSFTLLGSLYARRLGSSDLLVGLYVAFVLMSQILATKVASFDLGSMGLFTTSAGVLVFSVTFLLTDIVNERFGRKATQRMIFIALIAQMAMVFFLWLGAQFEPHPFWSEQGKYWDSLFVVVPQMTIASWVAFFISENIDAYIYAWFKERTHGKHLWLRNVISTIPALTIDSVLFVFIAYVGVSMELMLALIWGQLVLKWVVGLLNIPFMYLNYFILTHGKESLDRELWGKVMTE</sequence>
<evidence type="ECO:0000313" key="2">
    <source>
        <dbReference type="EMBL" id="OGZ05232.1"/>
    </source>
</evidence>
<comment type="function">
    <text evidence="1">Involved in the import of queuosine (Q) precursors, required for Q precursor salvage.</text>
</comment>
<feature type="transmembrane region" description="Helical" evidence="1">
    <location>
        <begin position="6"/>
        <end position="24"/>
    </location>
</feature>
<feature type="transmembrane region" description="Helical" evidence="1">
    <location>
        <begin position="31"/>
        <end position="48"/>
    </location>
</feature>
<keyword evidence="1" id="KW-0812">Transmembrane</keyword>
<dbReference type="HAMAP" id="MF_02088">
    <property type="entry name" value="Q_prec_transport"/>
    <property type="match status" value="1"/>
</dbReference>
<dbReference type="GO" id="GO:0022857">
    <property type="term" value="F:transmembrane transporter activity"/>
    <property type="evidence" value="ECO:0007669"/>
    <property type="project" value="UniProtKB-UniRule"/>
</dbReference>
<feature type="transmembrane region" description="Helical" evidence="1">
    <location>
        <begin position="93"/>
        <end position="114"/>
    </location>
</feature>
<proteinExistence type="inferred from homology"/>
<feature type="transmembrane region" description="Helical" evidence="1">
    <location>
        <begin position="60"/>
        <end position="81"/>
    </location>
</feature>
<dbReference type="AlphaFoldDB" id="A0A1G2CVI1"/>
<dbReference type="PANTHER" id="PTHR34300">
    <property type="entry name" value="QUEUOSINE PRECURSOR TRANSPORTER-RELATED"/>
    <property type="match status" value="1"/>
</dbReference>
<dbReference type="Pfam" id="PF02592">
    <property type="entry name" value="Vut_1"/>
    <property type="match status" value="1"/>
</dbReference>
<dbReference type="PANTHER" id="PTHR34300:SF2">
    <property type="entry name" value="QUEUOSINE PRECURSOR TRANSPORTER-RELATED"/>
    <property type="match status" value="1"/>
</dbReference>
<reference evidence="2 3" key="1">
    <citation type="journal article" date="2016" name="Nat. Commun.">
        <title>Thousands of microbial genomes shed light on interconnected biogeochemical processes in an aquifer system.</title>
        <authorList>
            <person name="Anantharaman K."/>
            <person name="Brown C.T."/>
            <person name="Hug L.A."/>
            <person name="Sharon I."/>
            <person name="Castelle C.J."/>
            <person name="Probst A.J."/>
            <person name="Thomas B.C."/>
            <person name="Singh A."/>
            <person name="Wilkins M.J."/>
            <person name="Karaoz U."/>
            <person name="Brodie E.L."/>
            <person name="Williams K.H."/>
            <person name="Hubbard S.S."/>
            <person name="Banfield J.F."/>
        </authorList>
    </citation>
    <scope>NUCLEOTIDE SEQUENCE [LARGE SCALE GENOMIC DNA]</scope>
</reference>
<organism evidence="2 3">
    <name type="scientific">Candidatus Lloydbacteria bacterium RIFCSPHIGHO2_01_FULL_49_22</name>
    <dbReference type="NCBI Taxonomy" id="1798658"/>
    <lineage>
        <taxon>Bacteria</taxon>
        <taxon>Candidatus Lloydiibacteriota</taxon>
    </lineage>
</organism>
<name>A0A1G2CVI1_9BACT</name>
<keyword evidence="1" id="KW-1003">Cell membrane</keyword>
<feature type="transmembrane region" description="Helical" evidence="1">
    <location>
        <begin position="126"/>
        <end position="147"/>
    </location>
</feature>
<gene>
    <name evidence="2" type="ORF">A2845_02855</name>
</gene>
<comment type="caution">
    <text evidence="2">The sequence shown here is derived from an EMBL/GenBank/DDBJ whole genome shotgun (WGS) entry which is preliminary data.</text>
</comment>
<protein>
    <recommendedName>
        <fullName evidence="1">Probable queuosine precursor transporter</fullName>
        <shortName evidence="1">Q precursor transporter</shortName>
    </recommendedName>
</protein>
<dbReference type="Proteomes" id="UP000177122">
    <property type="component" value="Unassembled WGS sequence"/>
</dbReference>
<accession>A0A1G2CVI1</accession>
<dbReference type="NCBIfam" id="TIGR00697">
    <property type="entry name" value="queuosine precursor transporter"/>
    <property type="match status" value="1"/>
</dbReference>
<dbReference type="InterPro" id="IPR003744">
    <property type="entry name" value="YhhQ"/>
</dbReference>
<keyword evidence="1" id="KW-0472">Membrane</keyword>
<dbReference type="EMBL" id="MHLI01000015">
    <property type="protein sequence ID" value="OGZ05232.1"/>
    <property type="molecule type" value="Genomic_DNA"/>
</dbReference>
<feature type="transmembrane region" description="Helical" evidence="1">
    <location>
        <begin position="204"/>
        <end position="228"/>
    </location>
</feature>
<comment type="subcellular location">
    <subcellularLocation>
        <location evidence="1">Cell membrane</location>
        <topology evidence="1">Multi-pass membrane protein</topology>
    </subcellularLocation>
</comment>
<evidence type="ECO:0000313" key="3">
    <source>
        <dbReference type="Proteomes" id="UP000177122"/>
    </source>
</evidence>
<comment type="similarity">
    <text evidence="1">Belongs to the vitamin uptake transporter (VUT/ECF) (TC 2.A.88) family. Q precursor transporter subfamily.</text>
</comment>
<dbReference type="GO" id="GO:0005886">
    <property type="term" value="C:plasma membrane"/>
    <property type="evidence" value="ECO:0007669"/>
    <property type="project" value="UniProtKB-SubCell"/>
</dbReference>
<evidence type="ECO:0000256" key="1">
    <source>
        <dbReference type="HAMAP-Rule" id="MF_02088"/>
    </source>
</evidence>
<keyword evidence="1" id="KW-1133">Transmembrane helix</keyword>
<keyword evidence="1" id="KW-0813">Transport</keyword>
<feature type="transmembrane region" description="Helical" evidence="1">
    <location>
        <begin position="168"/>
        <end position="192"/>
    </location>
</feature>